<evidence type="ECO:0000256" key="3">
    <source>
        <dbReference type="ARBA" id="ARBA00012438"/>
    </source>
</evidence>
<evidence type="ECO:0000256" key="2">
    <source>
        <dbReference type="ARBA" id="ARBA00004651"/>
    </source>
</evidence>
<dbReference type="PROSITE" id="PS50110">
    <property type="entry name" value="RESPONSE_REGULATORY"/>
    <property type="match status" value="1"/>
</dbReference>
<keyword evidence="8" id="KW-0547">Nucleotide-binding</keyword>
<evidence type="ECO:0000259" key="20">
    <source>
        <dbReference type="PROSITE" id="PS50110"/>
    </source>
</evidence>
<keyword evidence="5 17" id="KW-0597">Phosphoprotein</keyword>
<dbReference type="InterPro" id="IPR011006">
    <property type="entry name" value="CheY-like_superfamily"/>
</dbReference>
<evidence type="ECO:0000256" key="11">
    <source>
        <dbReference type="ARBA" id="ARBA00022989"/>
    </source>
</evidence>
<dbReference type="Gene3D" id="1.10.287.130">
    <property type="match status" value="1"/>
</dbReference>
<feature type="domain" description="Response regulatory" evidence="20">
    <location>
        <begin position="491"/>
        <end position="606"/>
    </location>
</feature>
<evidence type="ECO:0000313" key="23">
    <source>
        <dbReference type="Proteomes" id="UP000223913"/>
    </source>
</evidence>
<dbReference type="OrthoDB" id="9816309at2"/>
<dbReference type="Gene3D" id="1.20.120.160">
    <property type="entry name" value="HPT domain"/>
    <property type="match status" value="1"/>
</dbReference>
<dbReference type="SMART" id="SM00387">
    <property type="entry name" value="HATPase_c"/>
    <property type="match status" value="1"/>
</dbReference>
<gene>
    <name evidence="22" type="ORF">CRP01_27055</name>
</gene>
<feature type="domain" description="Histidine kinase" evidence="19">
    <location>
        <begin position="246"/>
        <end position="467"/>
    </location>
</feature>
<keyword evidence="13 18" id="KW-0472">Membrane</keyword>
<evidence type="ECO:0000256" key="13">
    <source>
        <dbReference type="ARBA" id="ARBA00023136"/>
    </source>
</evidence>
<dbReference type="Pfam" id="PF01627">
    <property type="entry name" value="Hpt"/>
    <property type="match status" value="1"/>
</dbReference>
<feature type="domain" description="HPt" evidence="21">
    <location>
        <begin position="643"/>
        <end position="739"/>
    </location>
</feature>
<dbReference type="Proteomes" id="UP000223913">
    <property type="component" value="Unassembled WGS sequence"/>
</dbReference>
<dbReference type="InterPro" id="IPR005467">
    <property type="entry name" value="His_kinase_dom"/>
</dbReference>
<dbReference type="RefSeq" id="WP_099153183.1">
    <property type="nucleotide sequence ID" value="NZ_PDUD01000032.1"/>
</dbReference>
<dbReference type="PANTHER" id="PTHR45339">
    <property type="entry name" value="HYBRID SIGNAL TRANSDUCTION HISTIDINE KINASE J"/>
    <property type="match status" value="1"/>
</dbReference>
<evidence type="ECO:0000256" key="14">
    <source>
        <dbReference type="ARBA" id="ARBA00064003"/>
    </source>
</evidence>
<dbReference type="InterPro" id="IPR001789">
    <property type="entry name" value="Sig_transdc_resp-reg_receiver"/>
</dbReference>
<dbReference type="SMART" id="SM00448">
    <property type="entry name" value="REC"/>
    <property type="match status" value="1"/>
</dbReference>
<dbReference type="Pfam" id="PF00512">
    <property type="entry name" value="HisKA"/>
    <property type="match status" value="1"/>
</dbReference>
<dbReference type="InterPro" id="IPR003661">
    <property type="entry name" value="HisK_dim/P_dom"/>
</dbReference>
<evidence type="ECO:0000256" key="5">
    <source>
        <dbReference type="ARBA" id="ARBA00022553"/>
    </source>
</evidence>
<reference evidence="22 23" key="1">
    <citation type="submission" date="2017-10" db="EMBL/GenBank/DDBJ databases">
        <title>The draft genome sequence of Lewinella nigricans NBRC 102662.</title>
        <authorList>
            <person name="Wang K."/>
        </authorList>
    </citation>
    <scope>NUCLEOTIDE SEQUENCE [LARGE SCALE GENOMIC DNA]</scope>
    <source>
        <strain evidence="22 23">NBRC 102662</strain>
    </source>
</reference>
<evidence type="ECO:0000256" key="10">
    <source>
        <dbReference type="ARBA" id="ARBA00022840"/>
    </source>
</evidence>
<proteinExistence type="predicted"/>
<feature type="modified residue" description="Phosphohistidine" evidence="16">
    <location>
        <position position="682"/>
    </location>
</feature>
<organism evidence="22 23">
    <name type="scientific">Flavilitoribacter nigricans (strain ATCC 23147 / DSM 23189 / NBRC 102662 / NCIMB 1420 / SS-2)</name>
    <name type="common">Lewinella nigricans</name>
    <dbReference type="NCBI Taxonomy" id="1122177"/>
    <lineage>
        <taxon>Bacteria</taxon>
        <taxon>Pseudomonadati</taxon>
        <taxon>Bacteroidota</taxon>
        <taxon>Saprospiria</taxon>
        <taxon>Saprospirales</taxon>
        <taxon>Lewinellaceae</taxon>
        <taxon>Flavilitoribacter</taxon>
    </lineage>
</organism>
<dbReference type="InterPro" id="IPR036890">
    <property type="entry name" value="HATPase_C_sf"/>
</dbReference>
<evidence type="ECO:0000256" key="18">
    <source>
        <dbReference type="SAM" id="Phobius"/>
    </source>
</evidence>
<dbReference type="PANTHER" id="PTHR45339:SF1">
    <property type="entry name" value="HYBRID SIGNAL TRANSDUCTION HISTIDINE KINASE J"/>
    <property type="match status" value="1"/>
</dbReference>
<evidence type="ECO:0000256" key="9">
    <source>
        <dbReference type="ARBA" id="ARBA00022777"/>
    </source>
</evidence>
<dbReference type="SMART" id="SM00073">
    <property type="entry name" value="HPT"/>
    <property type="match status" value="1"/>
</dbReference>
<keyword evidence="9" id="KW-0418">Kinase</keyword>
<evidence type="ECO:0000256" key="17">
    <source>
        <dbReference type="PROSITE-ProRule" id="PRU00169"/>
    </source>
</evidence>
<comment type="catalytic activity">
    <reaction evidence="1">
        <text>ATP + protein L-histidine = ADP + protein N-phospho-L-histidine.</text>
        <dbReference type="EC" id="2.7.13.3"/>
    </reaction>
</comment>
<evidence type="ECO:0000256" key="1">
    <source>
        <dbReference type="ARBA" id="ARBA00000085"/>
    </source>
</evidence>
<dbReference type="SUPFAM" id="SSF47384">
    <property type="entry name" value="Homodimeric domain of signal transducing histidine kinase"/>
    <property type="match status" value="1"/>
</dbReference>
<dbReference type="GO" id="GO:0005524">
    <property type="term" value="F:ATP binding"/>
    <property type="evidence" value="ECO:0007669"/>
    <property type="project" value="UniProtKB-KW"/>
</dbReference>
<dbReference type="SUPFAM" id="SSF47226">
    <property type="entry name" value="Histidine-containing phosphotransfer domain, HPT domain"/>
    <property type="match status" value="1"/>
</dbReference>
<keyword evidence="7 18" id="KW-0812">Transmembrane</keyword>
<evidence type="ECO:0000259" key="21">
    <source>
        <dbReference type="PROSITE" id="PS50894"/>
    </source>
</evidence>
<evidence type="ECO:0000313" key="22">
    <source>
        <dbReference type="EMBL" id="PHN03346.1"/>
    </source>
</evidence>
<comment type="subunit">
    <text evidence="14">At low DSF concentrations, interacts with RpfF.</text>
</comment>
<dbReference type="InterPro" id="IPR004358">
    <property type="entry name" value="Sig_transdc_His_kin-like_C"/>
</dbReference>
<dbReference type="InterPro" id="IPR036641">
    <property type="entry name" value="HPT_dom_sf"/>
</dbReference>
<dbReference type="SUPFAM" id="SSF55874">
    <property type="entry name" value="ATPase domain of HSP90 chaperone/DNA topoisomerase II/histidine kinase"/>
    <property type="match status" value="1"/>
</dbReference>
<dbReference type="AlphaFoldDB" id="A0A2D0N4P0"/>
<evidence type="ECO:0000259" key="19">
    <source>
        <dbReference type="PROSITE" id="PS50109"/>
    </source>
</evidence>
<dbReference type="PROSITE" id="PS50894">
    <property type="entry name" value="HPT"/>
    <property type="match status" value="1"/>
</dbReference>
<dbReference type="Pfam" id="PF00072">
    <property type="entry name" value="Response_reg"/>
    <property type="match status" value="1"/>
</dbReference>
<protein>
    <recommendedName>
        <fullName evidence="15">Sensory/regulatory protein RpfC</fullName>
        <ecNumber evidence="3">2.7.13.3</ecNumber>
    </recommendedName>
</protein>
<dbReference type="PRINTS" id="PR00344">
    <property type="entry name" value="BCTRLSENSOR"/>
</dbReference>
<dbReference type="SUPFAM" id="SSF52172">
    <property type="entry name" value="CheY-like"/>
    <property type="match status" value="1"/>
</dbReference>
<keyword evidence="4" id="KW-1003">Cell membrane</keyword>
<feature type="transmembrane region" description="Helical" evidence="18">
    <location>
        <begin position="190"/>
        <end position="213"/>
    </location>
</feature>
<dbReference type="Gene3D" id="3.40.50.2300">
    <property type="match status" value="1"/>
</dbReference>
<dbReference type="PROSITE" id="PS50109">
    <property type="entry name" value="HIS_KIN"/>
    <property type="match status" value="1"/>
</dbReference>
<dbReference type="InterPro" id="IPR003594">
    <property type="entry name" value="HATPase_dom"/>
</dbReference>
<dbReference type="EC" id="2.7.13.3" evidence="3"/>
<evidence type="ECO:0000256" key="16">
    <source>
        <dbReference type="PROSITE-ProRule" id="PRU00110"/>
    </source>
</evidence>
<evidence type="ECO:0000256" key="12">
    <source>
        <dbReference type="ARBA" id="ARBA00023012"/>
    </source>
</evidence>
<feature type="modified residue" description="4-aspartylphosphate" evidence="17">
    <location>
        <position position="540"/>
    </location>
</feature>
<evidence type="ECO:0000256" key="8">
    <source>
        <dbReference type="ARBA" id="ARBA00022741"/>
    </source>
</evidence>
<sequence length="742" mass="83271">MNHEHKQSIKLEKQDWQLAAVLLTAILLALAAHLVTIETLEELEASGKEVMGVYDGTESLRSLDRHLIELVHAQNDFVDTGDGAMTQRAETAVRGIKKDLGEIKLFFQNDLTAPFLNQLDSLVAQKIAYHRNLIAKAQTEGIQPELQNLDLNRGEILRDSILETTDQLRHYHRQYMLNYLDKKNGLSSTLMLMSLGSVIFVMLIGIFSIYYLMKTARRRRGLLNNLVDAKEHAERAALLKEQFIANMSHEIRTPLNAIIGFSNLLQRTDLQNDQPEFVRSIRTSSENLLSIINDILDFSRIEAGALHLEIIPFHLEALIGSVESMFRYREKDKPIRFRVLLVGEIPSVLLGDPTRLTQILVNLLGNAFKFTNEGQVELVVKAGALQNDQQWMHFEIRDTGIGIPPEKLSNIFDRFAQASSETTRKYGGAGLGLTITRQLVDIQKGRIEVVSKEGEGTTFLVDIPYRVSAVAQEADRRTIAAAHLSEPEEVRILLVEDNPLNRRIAALLLDEWGFSHDHAGNGREALEKLSDRKYDLVLMDIQMPEMDGYTAVRKMREEMDLQTPVIATTAHAFAGEREKCLQYGMTEYIAKPLNEQELLRLILQLLPAGKRTEEQPILPEAAGMETSPPAFNRAYLLEIAQGDEATIREMATIFLEQSAREMEAIEQGLREEDLAAAAAAAHSMKSTASYMGFAASLSKTIGHFETECRKDVPSPEALRDQLEKIGEALDAAGALIRREFLA</sequence>
<keyword evidence="23" id="KW-1185">Reference proteome</keyword>
<evidence type="ECO:0000256" key="4">
    <source>
        <dbReference type="ARBA" id="ARBA00022475"/>
    </source>
</evidence>
<evidence type="ECO:0000256" key="15">
    <source>
        <dbReference type="ARBA" id="ARBA00068150"/>
    </source>
</evidence>
<dbReference type="Gene3D" id="3.30.565.10">
    <property type="entry name" value="Histidine kinase-like ATPase, C-terminal domain"/>
    <property type="match status" value="1"/>
</dbReference>
<dbReference type="InterPro" id="IPR008207">
    <property type="entry name" value="Sig_transdc_His_kin_Hpt_dom"/>
</dbReference>
<keyword evidence="11 18" id="KW-1133">Transmembrane helix</keyword>
<comment type="subcellular location">
    <subcellularLocation>
        <location evidence="2">Cell membrane</location>
        <topology evidence="2">Multi-pass membrane protein</topology>
    </subcellularLocation>
</comment>
<accession>A0A2D0N4P0</accession>
<dbReference type="FunFam" id="3.30.565.10:FF:000010">
    <property type="entry name" value="Sensor histidine kinase RcsC"/>
    <property type="match status" value="1"/>
</dbReference>
<name>A0A2D0N4P0_FLAN2</name>
<dbReference type="CDD" id="cd00082">
    <property type="entry name" value="HisKA"/>
    <property type="match status" value="1"/>
</dbReference>
<dbReference type="EMBL" id="PDUD01000032">
    <property type="protein sequence ID" value="PHN03346.1"/>
    <property type="molecule type" value="Genomic_DNA"/>
</dbReference>
<dbReference type="InterPro" id="IPR036097">
    <property type="entry name" value="HisK_dim/P_sf"/>
</dbReference>
<dbReference type="SMART" id="SM00388">
    <property type="entry name" value="HisKA"/>
    <property type="match status" value="1"/>
</dbReference>
<keyword evidence="6" id="KW-0808">Transferase</keyword>
<dbReference type="CDD" id="cd17546">
    <property type="entry name" value="REC_hyHK_CKI1_RcsC-like"/>
    <property type="match status" value="1"/>
</dbReference>
<dbReference type="FunFam" id="1.10.287.130:FF:000002">
    <property type="entry name" value="Two-component osmosensing histidine kinase"/>
    <property type="match status" value="1"/>
</dbReference>
<evidence type="ECO:0000256" key="6">
    <source>
        <dbReference type="ARBA" id="ARBA00022679"/>
    </source>
</evidence>
<dbReference type="CDD" id="cd16922">
    <property type="entry name" value="HATPase_EvgS-ArcB-TorS-like"/>
    <property type="match status" value="1"/>
</dbReference>
<comment type="caution">
    <text evidence="22">The sequence shown here is derived from an EMBL/GenBank/DDBJ whole genome shotgun (WGS) entry which is preliminary data.</text>
</comment>
<dbReference type="GO" id="GO:0000155">
    <property type="term" value="F:phosphorelay sensor kinase activity"/>
    <property type="evidence" value="ECO:0007669"/>
    <property type="project" value="InterPro"/>
</dbReference>
<keyword evidence="12" id="KW-0902">Two-component regulatory system</keyword>
<dbReference type="Pfam" id="PF02518">
    <property type="entry name" value="HATPase_c"/>
    <property type="match status" value="1"/>
</dbReference>
<keyword evidence="10" id="KW-0067">ATP-binding</keyword>
<evidence type="ECO:0000256" key="7">
    <source>
        <dbReference type="ARBA" id="ARBA00022692"/>
    </source>
</evidence>
<dbReference type="GO" id="GO:0005886">
    <property type="term" value="C:plasma membrane"/>
    <property type="evidence" value="ECO:0007669"/>
    <property type="project" value="UniProtKB-SubCell"/>
</dbReference>